<reference evidence="1 2" key="1">
    <citation type="submission" date="2024-07" db="EMBL/GenBank/DDBJ databases">
        <title>Section-level genome sequencing and comparative genomics of Aspergillus sections Usti and Cavernicolus.</title>
        <authorList>
            <consortium name="Lawrence Berkeley National Laboratory"/>
            <person name="Nybo J.L."/>
            <person name="Vesth T.C."/>
            <person name="Theobald S."/>
            <person name="Frisvad J.C."/>
            <person name="Larsen T.O."/>
            <person name="Kjaerboelling I."/>
            <person name="Rothschild-Mancinelli K."/>
            <person name="Lyhne E.K."/>
            <person name="Kogle M.E."/>
            <person name="Barry K."/>
            <person name="Clum A."/>
            <person name="Na H."/>
            <person name="Ledsgaard L."/>
            <person name="Lin J."/>
            <person name="Lipzen A."/>
            <person name="Kuo A."/>
            <person name="Riley R."/>
            <person name="Mondo S."/>
            <person name="Labutti K."/>
            <person name="Haridas S."/>
            <person name="Pangalinan J."/>
            <person name="Salamov A.A."/>
            <person name="Simmons B.A."/>
            <person name="Magnuson J.K."/>
            <person name="Chen J."/>
            <person name="Drula E."/>
            <person name="Henrissat B."/>
            <person name="Wiebenga A."/>
            <person name="Lubbers R.J."/>
            <person name="Gomes A.C."/>
            <person name="Macurrencykelacurrency M.R."/>
            <person name="Stajich J."/>
            <person name="Grigoriev I.V."/>
            <person name="Mortensen U.H."/>
            <person name="De Vries R.P."/>
            <person name="Baker S.E."/>
            <person name="Andersen M.R."/>
        </authorList>
    </citation>
    <scope>NUCLEOTIDE SEQUENCE [LARGE SCALE GENOMIC DNA]</scope>
    <source>
        <strain evidence="1 2">CBS 449.75</strain>
    </source>
</reference>
<dbReference type="Proteomes" id="UP001610432">
    <property type="component" value="Unassembled WGS sequence"/>
</dbReference>
<dbReference type="GeneID" id="98145406"/>
<evidence type="ECO:0000313" key="1">
    <source>
        <dbReference type="EMBL" id="KAL2862658.1"/>
    </source>
</evidence>
<protein>
    <submittedName>
        <fullName evidence="1">Uncharacterized protein</fullName>
    </submittedName>
</protein>
<keyword evidence="2" id="KW-1185">Reference proteome</keyword>
<name>A0ABR4LDP6_9EURO</name>
<accession>A0ABR4LDP6</accession>
<dbReference type="EMBL" id="JBFXLQ010000064">
    <property type="protein sequence ID" value="KAL2862658.1"/>
    <property type="molecule type" value="Genomic_DNA"/>
</dbReference>
<proteinExistence type="predicted"/>
<organism evidence="1 2">
    <name type="scientific">Aspergillus lucknowensis</name>
    <dbReference type="NCBI Taxonomy" id="176173"/>
    <lineage>
        <taxon>Eukaryota</taxon>
        <taxon>Fungi</taxon>
        <taxon>Dikarya</taxon>
        <taxon>Ascomycota</taxon>
        <taxon>Pezizomycotina</taxon>
        <taxon>Eurotiomycetes</taxon>
        <taxon>Eurotiomycetidae</taxon>
        <taxon>Eurotiales</taxon>
        <taxon>Aspergillaceae</taxon>
        <taxon>Aspergillus</taxon>
        <taxon>Aspergillus subgen. Nidulantes</taxon>
    </lineage>
</organism>
<comment type="caution">
    <text evidence="1">The sequence shown here is derived from an EMBL/GenBank/DDBJ whole genome shotgun (WGS) entry which is preliminary data.</text>
</comment>
<sequence>MLPRATHYALASELCWKPFPSSSYEIPSSAHYSWPKQFGTRHTDETGLCASRLAIAVLTSRIEAWTRCQGSTRIPLK</sequence>
<dbReference type="RefSeq" id="XP_070881637.1">
    <property type="nucleotide sequence ID" value="XM_071030334.1"/>
</dbReference>
<evidence type="ECO:0000313" key="2">
    <source>
        <dbReference type="Proteomes" id="UP001610432"/>
    </source>
</evidence>
<gene>
    <name evidence="1" type="ORF">BJX67DRAFT_365977</name>
</gene>